<feature type="region of interest" description="Disordered" evidence="1">
    <location>
        <begin position="1"/>
        <end position="24"/>
    </location>
</feature>
<evidence type="ECO:0000313" key="3">
    <source>
        <dbReference type="Proteomes" id="UP000245946"/>
    </source>
</evidence>
<evidence type="ECO:0008006" key="4">
    <source>
        <dbReference type="Google" id="ProtNLM"/>
    </source>
</evidence>
<sequence length="562" mass="59943">MSPPRRAPAPSGGSTGAAERDARHASLAASIPALRTLAAAPVAAAPLSLSERLSRARIEDRRRVRNAEAQEAADAGASLPGPSRPAASLAGPGAAYLASLAAQPLREEALDRARAERDIRRTFAGPVPRGWGSDLHPLLAGREAAAREAERACRDAPPHAARRRKSQRREDVERSAGQAELEENGPEELMTTRWALGDDLDGESSSGRAALPSLSDLVLISIARSMSVDATSEAASVARDLPTHMCQRLMALCGRLARAPPLSDASVRLLLLDEDYAALDAGQSDSESSDDDWDAAEPSSDCPSSLDLSYSSLRASTLRALVGTSRAPAVYLRSLSLAGTSLPLVRALAQAPNLEVLSLADCSTAILSLPPQTPDAELGLALRKLTRATPKLRTLDLSVEWASPGVVRAVAWWDAERKRRPEWSELQSLVLHTSRYASSQTVEPNDEAEQLRAAGPWAGPAHAAVFRQYIMGRDQSAPQPSVNARRARFAEHVHSTSQADPWLAGDPFADAPAVPGDRPASSSSPKKALPKHEIERARVLDALWGRRTYGCGVGRPSAEVYF</sequence>
<keyword evidence="3" id="KW-1185">Reference proteome</keyword>
<feature type="compositionally biased region" description="Basic and acidic residues" evidence="1">
    <location>
        <begin position="54"/>
        <end position="68"/>
    </location>
</feature>
<dbReference type="Proteomes" id="UP000245946">
    <property type="component" value="Unassembled WGS sequence"/>
</dbReference>
<feature type="region of interest" description="Disordered" evidence="1">
    <location>
        <begin position="476"/>
        <end position="532"/>
    </location>
</feature>
<name>A0A316ZF92_9BASI</name>
<proteinExistence type="predicted"/>
<dbReference type="EMBL" id="KZ819289">
    <property type="protein sequence ID" value="PWN99015.1"/>
    <property type="molecule type" value="Genomic_DNA"/>
</dbReference>
<organism evidence="2 3">
    <name type="scientific">Tilletiopsis washingtonensis</name>
    <dbReference type="NCBI Taxonomy" id="58919"/>
    <lineage>
        <taxon>Eukaryota</taxon>
        <taxon>Fungi</taxon>
        <taxon>Dikarya</taxon>
        <taxon>Basidiomycota</taxon>
        <taxon>Ustilaginomycotina</taxon>
        <taxon>Exobasidiomycetes</taxon>
        <taxon>Entylomatales</taxon>
        <taxon>Entylomatales incertae sedis</taxon>
        <taxon>Tilletiopsis</taxon>
    </lineage>
</organism>
<accession>A0A316ZF92</accession>
<protein>
    <recommendedName>
        <fullName evidence="4">RNI-like protein</fullName>
    </recommendedName>
</protein>
<feature type="region of interest" description="Disordered" evidence="1">
    <location>
        <begin position="54"/>
        <end position="90"/>
    </location>
</feature>
<reference evidence="2 3" key="1">
    <citation type="journal article" date="2018" name="Mol. Biol. Evol.">
        <title>Broad Genomic Sampling Reveals a Smut Pathogenic Ancestry of the Fungal Clade Ustilaginomycotina.</title>
        <authorList>
            <person name="Kijpornyongpan T."/>
            <person name="Mondo S.J."/>
            <person name="Barry K."/>
            <person name="Sandor L."/>
            <person name="Lee J."/>
            <person name="Lipzen A."/>
            <person name="Pangilinan J."/>
            <person name="LaButti K."/>
            <person name="Hainaut M."/>
            <person name="Henrissat B."/>
            <person name="Grigoriev I.V."/>
            <person name="Spatafora J.W."/>
            <person name="Aime M.C."/>
        </authorList>
    </citation>
    <scope>NUCLEOTIDE SEQUENCE [LARGE SCALE GENOMIC DNA]</scope>
    <source>
        <strain evidence="2 3">MCA 4186</strain>
    </source>
</reference>
<evidence type="ECO:0000313" key="2">
    <source>
        <dbReference type="EMBL" id="PWN99015.1"/>
    </source>
</evidence>
<feature type="region of interest" description="Disordered" evidence="1">
    <location>
        <begin position="281"/>
        <end position="304"/>
    </location>
</feature>
<dbReference type="Gene3D" id="3.80.10.10">
    <property type="entry name" value="Ribonuclease Inhibitor"/>
    <property type="match status" value="1"/>
</dbReference>
<dbReference type="AlphaFoldDB" id="A0A316ZF92"/>
<dbReference type="InterPro" id="IPR032675">
    <property type="entry name" value="LRR_dom_sf"/>
</dbReference>
<feature type="region of interest" description="Disordered" evidence="1">
    <location>
        <begin position="149"/>
        <end position="189"/>
    </location>
</feature>
<dbReference type="GeneID" id="37269529"/>
<dbReference type="SUPFAM" id="SSF52047">
    <property type="entry name" value="RNI-like"/>
    <property type="match status" value="1"/>
</dbReference>
<evidence type="ECO:0000256" key="1">
    <source>
        <dbReference type="SAM" id="MobiDB-lite"/>
    </source>
</evidence>
<gene>
    <name evidence="2" type="ORF">FA09DRAFT_328980</name>
</gene>
<dbReference type="RefSeq" id="XP_025599294.1">
    <property type="nucleotide sequence ID" value="XM_025741985.1"/>
</dbReference>